<feature type="domain" description="Restriction endonuclease type II NgoFVII C-terminal B3-like DNA-binding" evidence="1">
    <location>
        <begin position="128"/>
        <end position="242"/>
    </location>
</feature>
<keyword evidence="3" id="KW-1185">Reference proteome</keyword>
<evidence type="ECO:0000313" key="2">
    <source>
        <dbReference type="EMBL" id="EKB55805.1"/>
    </source>
</evidence>
<dbReference type="InterPro" id="IPR048923">
    <property type="entry name" value="RE_NgoFVII_C"/>
</dbReference>
<sequence length="267" mass="30884">MRICNLDAMIYHLLTRSEKYFGIYEEDMDFVDTENIKIIKNTDKTIYFVDGINEYNFNFSKSTLLKRFNTTDTKMLYGFNVNILKDPFDFLLATRTSINEANLKFPQGSEDKLIDYIILPLYSPRSRVVELRSGLNQWNASGRKRNQDEVYIPIPSWIHQKKKGFFDYSTSDYKTDPFDVKLPSGEVLSMKVAQQGGKALMSNPNSDLGKWILRDILQLKPGEIVTINQLQTIGIDSVMLGKTNEGKYTLDFLKQGSFDDFEEIINR</sequence>
<proteinExistence type="predicted"/>
<accession>K1LGP8</accession>
<dbReference type="HOGENOM" id="CLU_050812_1_0_9"/>
<dbReference type="Proteomes" id="UP000005147">
    <property type="component" value="Unassembled WGS sequence"/>
</dbReference>
<dbReference type="AlphaFoldDB" id="K1LGP8"/>
<name>K1LGP8_9LACT</name>
<reference evidence="2 3" key="1">
    <citation type="submission" date="2012-07" db="EMBL/GenBank/DDBJ databases">
        <title>The Genome Sequence of Facklamia ignava CCUG 37419.</title>
        <authorList>
            <consortium name="The Broad Institute Genome Sequencing Platform"/>
            <person name="Earl A."/>
            <person name="Ward D."/>
            <person name="Feldgarden M."/>
            <person name="Gevers D."/>
            <person name="Huys G."/>
            <person name="Walker B."/>
            <person name="Young S.K."/>
            <person name="Zeng Q."/>
            <person name="Gargeya S."/>
            <person name="Fitzgerald M."/>
            <person name="Haas B."/>
            <person name="Abouelleil A."/>
            <person name="Alvarado L."/>
            <person name="Arachchi H.M."/>
            <person name="Berlin A.M."/>
            <person name="Chapman S.B."/>
            <person name="Goldberg J."/>
            <person name="Griggs A."/>
            <person name="Gujja S."/>
            <person name="Hansen M."/>
            <person name="Howarth C."/>
            <person name="Imamovic A."/>
            <person name="Larimer J."/>
            <person name="McCowen C."/>
            <person name="Montmayeur A."/>
            <person name="Murphy C."/>
            <person name="Neiman D."/>
            <person name="Pearson M."/>
            <person name="Priest M."/>
            <person name="Roberts A."/>
            <person name="Saif S."/>
            <person name="Shea T."/>
            <person name="Sisk P."/>
            <person name="Sykes S."/>
            <person name="Wortman J."/>
            <person name="Nusbaum C."/>
            <person name="Birren B."/>
        </authorList>
    </citation>
    <scope>NUCLEOTIDE SEQUENCE [LARGE SCALE GENOMIC DNA]</scope>
    <source>
        <strain evidence="2 3">CCUG 37419</strain>
    </source>
</reference>
<dbReference type="EMBL" id="AGZE01000026">
    <property type="protein sequence ID" value="EKB55805.1"/>
    <property type="molecule type" value="Genomic_DNA"/>
</dbReference>
<evidence type="ECO:0000259" key="1">
    <source>
        <dbReference type="Pfam" id="PF20731"/>
    </source>
</evidence>
<comment type="caution">
    <text evidence="2">The sequence shown here is derived from an EMBL/GenBank/DDBJ whole genome shotgun (WGS) entry which is preliminary data.</text>
</comment>
<dbReference type="STRING" id="883112.HMPREF9707_00992"/>
<dbReference type="PATRIC" id="fig|883112.3.peg.988"/>
<evidence type="ECO:0000313" key="3">
    <source>
        <dbReference type="Proteomes" id="UP000005147"/>
    </source>
</evidence>
<organism evidence="2 3">
    <name type="scientific">Falseniella ignava CCUG 37419</name>
    <dbReference type="NCBI Taxonomy" id="883112"/>
    <lineage>
        <taxon>Bacteria</taxon>
        <taxon>Bacillati</taxon>
        <taxon>Bacillota</taxon>
        <taxon>Bacilli</taxon>
        <taxon>Lactobacillales</taxon>
        <taxon>Aerococcaceae</taxon>
        <taxon>Falseniella</taxon>
    </lineage>
</organism>
<dbReference type="eggNOG" id="ENOG502Z8SA">
    <property type="taxonomic scope" value="Bacteria"/>
</dbReference>
<gene>
    <name evidence="2" type="ORF">HMPREF9707_00992</name>
</gene>
<protein>
    <recommendedName>
        <fullName evidence="1">Restriction endonuclease type II NgoFVII C-terminal B3-like DNA-binding domain-containing protein</fullName>
    </recommendedName>
</protein>
<dbReference type="Pfam" id="PF20731">
    <property type="entry name" value="RE_NgoFVII_C"/>
    <property type="match status" value="1"/>
</dbReference>